<dbReference type="EMBL" id="LOEE01000014">
    <property type="protein sequence ID" value="KXG77485.1"/>
    <property type="molecule type" value="Genomic_DNA"/>
</dbReference>
<keyword evidence="1" id="KW-0812">Transmembrane</keyword>
<reference evidence="2 3" key="1">
    <citation type="submission" date="2015-12" db="EMBL/GenBank/DDBJ databases">
        <title>Draft genome sequence of the thermoanaerobe Thermotalea metallivorans, an isolate from the runoff channel of the Great Artesian Basin, Australia.</title>
        <authorList>
            <person name="Patel B.K."/>
        </authorList>
    </citation>
    <scope>NUCLEOTIDE SEQUENCE [LARGE SCALE GENOMIC DNA]</scope>
    <source>
        <strain evidence="2 3">B2-1</strain>
    </source>
</reference>
<dbReference type="RefSeq" id="WP_083524938.1">
    <property type="nucleotide sequence ID" value="NZ_LOEE01000014.1"/>
</dbReference>
<evidence type="ECO:0000256" key="1">
    <source>
        <dbReference type="SAM" id="Phobius"/>
    </source>
</evidence>
<evidence type="ECO:0008006" key="4">
    <source>
        <dbReference type="Google" id="ProtNLM"/>
    </source>
</evidence>
<comment type="caution">
    <text evidence="2">The sequence shown here is derived from an EMBL/GenBank/DDBJ whole genome shotgun (WGS) entry which is preliminary data.</text>
</comment>
<name>A0A140LAB0_9FIRM</name>
<gene>
    <name evidence="2" type="ORF">AN619_04700</name>
</gene>
<dbReference type="InterPro" id="IPR024419">
    <property type="entry name" value="YvrJ"/>
</dbReference>
<dbReference type="OrthoDB" id="2662123at2"/>
<protein>
    <recommendedName>
        <fullName evidence="4">YvrJ family protein</fullName>
    </recommendedName>
</protein>
<feature type="transmembrane region" description="Helical" evidence="1">
    <location>
        <begin position="6"/>
        <end position="25"/>
    </location>
</feature>
<dbReference type="STRING" id="520762.AN619_04700"/>
<dbReference type="Pfam" id="PF12841">
    <property type="entry name" value="YvrJ"/>
    <property type="match status" value="1"/>
</dbReference>
<proteinExistence type="predicted"/>
<organism evidence="2 3">
    <name type="scientific">Thermotalea metallivorans</name>
    <dbReference type="NCBI Taxonomy" id="520762"/>
    <lineage>
        <taxon>Bacteria</taxon>
        <taxon>Bacillati</taxon>
        <taxon>Bacillota</taxon>
        <taxon>Clostridia</taxon>
        <taxon>Peptostreptococcales</taxon>
        <taxon>Thermotaleaceae</taxon>
        <taxon>Thermotalea</taxon>
    </lineage>
</organism>
<accession>A0A140LAB0</accession>
<keyword evidence="3" id="KW-1185">Reference proteome</keyword>
<dbReference type="Proteomes" id="UP000070456">
    <property type="component" value="Unassembled WGS sequence"/>
</dbReference>
<keyword evidence="1" id="KW-1133">Transmembrane helix</keyword>
<evidence type="ECO:0000313" key="3">
    <source>
        <dbReference type="Proteomes" id="UP000070456"/>
    </source>
</evidence>
<evidence type="ECO:0000313" key="2">
    <source>
        <dbReference type="EMBL" id="KXG77485.1"/>
    </source>
</evidence>
<keyword evidence="1" id="KW-0472">Membrane</keyword>
<sequence>MEILNEFVSTLGFPIAVTTFLLIRIEKKLDELNKTLIELIEALAKTHQ</sequence>
<dbReference type="AlphaFoldDB" id="A0A140LAB0"/>